<keyword evidence="5" id="KW-1185">Reference proteome</keyword>
<dbReference type="Proteomes" id="UP001323617">
    <property type="component" value="Unassembled WGS sequence"/>
</dbReference>
<comment type="caution">
    <text evidence="4">The sequence shown here is derived from an EMBL/GenBank/DDBJ whole genome shotgun (WGS) entry which is preliminary data.</text>
</comment>
<sequence>MELPTATVKSSSSISSKRKDLIPFHSALLFSPLHLCLEIVVGSNTDFIMAPTTDERGVPIPTIEHDDEGFPPSPTLGASSLDLRPAIHSPDVSAKPTCNPTSNPSSPGVGADLTFSKKYLPLRELTLNSRPLVKRAIQFSCDGDLAVAADDSVHVFVPEFPDLTRRRKRIAEGGDPESSDEEETNEQKGKYNPEMFRTQYSEGSKHMPVSFPPLDPRINKELYDAEGMPFPYDKTSAPPKPQGVEKDTNGQEDGRDAGDGDQADGVEGDDDDDWEDDSDDSSVDDDPAGGGARLGSNQPYGAGSGPITSVGSSMNHVVKISWSPSELGVNRRPILGILTGAGTLAMYGDGDMAANVLGSANGYMLQRRELASWLVLWGVGERMMVPGQSPAYSEYIRTFAWAQEIGPGQALLATLNDAMEIAIISVQTVVYVEEVSEKGRAVGGPAEKTVWHVRELVRFKAEGPHLPVSTMDPDYVPCGTSFGLSFGPWLEDDGGRTCVLGYLDRNYVGFRKLRIDKPWTRGQLPKLQVENKDTHGQCVHLTTDGFIEFEQGIFHKGDMIGCRGMISTGWHPVPFEVSLASGALAETAKHKTGVCGTTYNLQHCENPIIDMVVHPPPDPARPTPTPLYTLVRLSATPTTPNWYETNVPSALAADPNSPYFQWARSIQQKLEVLVPADMYQKRAYGADDSDSDEESDDGVLMEDTLEDDEGINYTGEGLTAIDLTTDANVAREVKVVPEVHPHRFRFHGLTLSAGGGASAVLVSAHSTQHPERGGWHTQRSQVLFSYKPRRASGRSLSMYMDDDNLNFSLMSSMSTEGKLFEYLYGGGPDVPGVHYPLSSDPRHAHVAQIFAPVVRNQKCEVCGAAVTQSMRKEDLVGCEKGHFFGICALSGLAVQKPGMTRSCGTCGFKTMRPEILLQKVPEDIKEEVKGVIGRGSCMACSGKFLN</sequence>
<feature type="compositionally biased region" description="Acidic residues" evidence="1">
    <location>
        <begin position="259"/>
        <end position="287"/>
    </location>
</feature>
<evidence type="ECO:0000259" key="2">
    <source>
        <dbReference type="Pfam" id="PF12657"/>
    </source>
</evidence>
<evidence type="ECO:0000313" key="4">
    <source>
        <dbReference type="EMBL" id="KAK4671857.1"/>
    </source>
</evidence>
<feature type="region of interest" description="Disordered" evidence="1">
    <location>
        <begin position="227"/>
        <end position="308"/>
    </location>
</feature>
<organism evidence="4 5">
    <name type="scientific">Podospora pseudoanserina</name>
    <dbReference type="NCBI Taxonomy" id="2609844"/>
    <lineage>
        <taxon>Eukaryota</taxon>
        <taxon>Fungi</taxon>
        <taxon>Dikarya</taxon>
        <taxon>Ascomycota</taxon>
        <taxon>Pezizomycotina</taxon>
        <taxon>Sordariomycetes</taxon>
        <taxon>Sordariomycetidae</taxon>
        <taxon>Sordariales</taxon>
        <taxon>Podosporaceae</taxon>
        <taxon>Podospora</taxon>
    </lineage>
</organism>
<protein>
    <recommendedName>
        <fullName evidence="6">Transcription factor IIIC 90kDa subunit N-terminal domain-containing protein</fullName>
    </recommendedName>
</protein>
<dbReference type="EMBL" id="JAFFHC010000006">
    <property type="protein sequence ID" value="KAK4671857.1"/>
    <property type="molecule type" value="Genomic_DNA"/>
</dbReference>
<gene>
    <name evidence="4" type="ORF">QC764_609350</name>
</gene>
<evidence type="ECO:0000256" key="1">
    <source>
        <dbReference type="SAM" id="MobiDB-lite"/>
    </source>
</evidence>
<feature type="domain" description="Transcription factor IIIC putative zinc-finger" evidence="3">
    <location>
        <begin position="856"/>
        <end position="944"/>
    </location>
</feature>
<dbReference type="Pfam" id="PF12657">
    <property type="entry name" value="TFIIIC_delta"/>
    <property type="match status" value="1"/>
</dbReference>
<accession>A0ABR0HVH4</accession>
<feature type="compositionally biased region" description="Acidic residues" evidence="1">
    <location>
        <begin position="174"/>
        <end position="184"/>
    </location>
</feature>
<proteinExistence type="predicted"/>
<dbReference type="RefSeq" id="XP_062798153.1">
    <property type="nucleotide sequence ID" value="XM_062949413.1"/>
</dbReference>
<feature type="compositionally biased region" description="Basic and acidic residues" evidence="1">
    <location>
        <begin position="243"/>
        <end position="258"/>
    </location>
</feature>
<reference evidence="4 5" key="1">
    <citation type="journal article" date="2023" name="bioRxiv">
        <title>High-quality genome assemblies of four members of thePodospora anserinaspecies complex.</title>
        <authorList>
            <person name="Ament-Velasquez S.L."/>
            <person name="Vogan A.A."/>
            <person name="Wallerman O."/>
            <person name="Hartmann F."/>
            <person name="Gautier V."/>
            <person name="Silar P."/>
            <person name="Giraud T."/>
            <person name="Johannesson H."/>
        </authorList>
    </citation>
    <scope>NUCLEOTIDE SEQUENCE [LARGE SCALE GENOMIC DNA]</scope>
    <source>
        <strain evidence="4 5">CBS 124.78</strain>
    </source>
</reference>
<dbReference type="InterPro" id="IPR024764">
    <property type="entry name" value="TFIIIC_Znf"/>
</dbReference>
<dbReference type="Pfam" id="PF12660">
    <property type="entry name" value="zf-TFIIIC"/>
    <property type="match status" value="1"/>
</dbReference>
<feature type="domain" description="Transcription factor IIIC 90kDa subunit N-terminal" evidence="2">
    <location>
        <begin position="308"/>
        <end position="768"/>
    </location>
</feature>
<evidence type="ECO:0000259" key="3">
    <source>
        <dbReference type="Pfam" id="PF12660"/>
    </source>
</evidence>
<evidence type="ECO:0008006" key="6">
    <source>
        <dbReference type="Google" id="ProtNLM"/>
    </source>
</evidence>
<evidence type="ECO:0000313" key="5">
    <source>
        <dbReference type="Proteomes" id="UP001323617"/>
    </source>
</evidence>
<feature type="region of interest" description="Disordered" evidence="1">
    <location>
        <begin position="170"/>
        <end position="193"/>
    </location>
</feature>
<dbReference type="InterPro" id="IPR024761">
    <property type="entry name" value="TFIIIC_delta_N"/>
</dbReference>
<name>A0ABR0HVH4_9PEZI</name>
<dbReference type="GeneID" id="87970278"/>